<evidence type="ECO:0000313" key="2">
    <source>
        <dbReference type="EMBL" id="RYC74018.1"/>
    </source>
</evidence>
<dbReference type="Proteomes" id="UP001191004">
    <property type="component" value="Unassembled WGS sequence"/>
</dbReference>
<reference evidence="2 3" key="2">
    <citation type="journal article" date="2020" name="Cell Rep.">
        <title>Acquisition and Adaptation of Ultra-small Parasitic Reduced Genome Bacteria to Mammalian Hosts.</title>
        <authorList>
            <person name="McLean J.S."/>
            <person name="Bor B."/>
            <person name="Kerns K.A."/>
            <person name="Liu Q."/>
            <person name="To T.T."/>
            <person name="Solden L."/>
            <person name="Hendrickson E.L."/>
            <person name="Wrighton K."/>
            <person name="Shi W."/>
            <person name="He X."/>
        </authorList>
    </citation>
    <scope>NUCLEOTIDE SEQUENCE [LARGE SCALE GENOMIC DNA]</scope>
    <source>
        <strain evidence="2 3">TM7_KMM_G3_1_HOT_351</strain>
    </source>
</reference>
<feature type="transmembrane region" description="Helical" evidence="1">
    <location>
        <begin position="138"/>
        <end position="157"/>
    </location>
</feature>
<organism evidence="2 3">
    <name type="scientific">Candidatus Nanosyncoccus nanoralicus</name>
    <dbReference type="NCBI Taxonomy" id="2171996"/>
    <lineage>
        <taxon>Bacteria</taxon>
        <taxon>Candidatus Saccharimonadota</taxon>
        <taxon>Candidatus Nanosyncoccalia</taxon>
        <taxon>Candidatus Nanosyncoccales</taxon>
        <taxon>Candidatus Nanosyncoccaceae</taxon>
        <taxon>Candidatus Nanosyncoccus</taxon>
    </lineage>
</organism>
<proteinExistence type="predicted"/>
<evidence type="ECO:0000256" key="1">
    <source>
        <dbReference type="SAM" id="Phobius"/>
    </source>
</evidence>
<feature type="transmembrane region" description="Helical" evidence="1">
    <location>
        <begin position="190"/>
        <end position="211"/>
    </location>
</feature>
<comment type="caution">
    <text evidence="2">The sequence shown here is derived from an EMBL/GenBank/DDBJ whole genome shotgun (WGS) entry which is preliminary data.</text>
</comment>
<keyword evidence="1" id="KW-0812">Transmembrane</keyword>
<accession>A0ABY0FN52</accession>
<evidence type="ECO:0000313" key="3">
    <source>
        <dbReference type="Proteomes" id="UP001191004"/>
    </source>
</evidence>
<feature type="transmembrane region" description="Helical" evidence="1">
    <location>
        <begin position="114"/>
        <end position="132"/>
    </location>
</feature>
<gene>
    <name evidence="2" type="ORF">G3KMM_00064</name>
</gene>
<reference evidence="2 3" key="1">
    <citation type="journal article" date="2018" name="bioRxiv">
        <title>Evidence of independent acquisition and adaption of ultra-small bacteria to human hosts across the highly diverse yet reduced genomes of the phylum Saccharibacteria.</title>
        <authorList>
            <person name="McLean J.S."/>
            <person name="Bor B."/>
            <person name="To T.T."/>
            <person name="Liu Q."/>
            <person name="Kearns K.A."/>
            <person name="Solden L.M."/>
            <person name="Wrighton K.C."/>
            <person name="He X."/>
            <person name="Shi W."/>
        </authorList>
    </citation>
    <scope>NUCLEOTIDE SEQUENCE [LARGE SCALE GENOMIC DNA]</scope>
    <source>
        <strain evidence="2 3">TM7_KMM_G3_1_HOT_351</strain>
    </source>
</reference>
<sequence>MKEDSQPKPAQPLLLAGLLLVYFLLCSQFLLKPVSNTEASNYLNFFQLTPTGQPVDYPRHNFLPLNLYFGPLKLWTQIFGYGLAPIRSFSVFCGAFVILIFFLILKNKLNVRNILSFIAILTLNPLFIYFSTNFDSTMALLLVTTVLYSGIILLYRLKLKSLISFRRRRLIINWRSFILKDAPPSRTKTIFSLATSILAITLIIGTLLIGLKQDTSLRKLFIAMYQSKTIENSIKSNSQPNQQNIPVLVDQQYSSHLIVENILVARELGKDPLPIYWSISINSIEKQFKDQRGFWLLGSQKQTTSTLSNQVQEYHETEFIAFDNFYARYFVTEK</sequence>
<name>A0ABY0FN52_9BACT</name>
<feature type="transmembrane region" description="Helical" evidence="1">
    <location>
        <begin position="78"/>
        <end position="105"/>
    </location>
</feature>
<dbReference type="EMBL" id="PRLL01000001">
    <property type="protein sequence ID" value="RYC74018.1"/>
    <property type="molecule type" value="Genomic_DNA"/>
</dbReference>
<protein>
    <recommendedName>
        <fullName evidence="4">Glycosyltransferase RgtA/B/C/D-like domain-containing protein</fullName>
    </recommendedName>
</protein>
<evidence type="ECO:0008006" key="4">
    <source>
        <dbReference type="Google" id="ProtNLM"/>
    </source>
</evidence>
<feature type="transmembrane region" description="Helical" evidence="1">
    <location>
        <begin position="12"/>
        <end position="31"/>
    </location>
</feature>
<keyword evidence="3" id="KW-1185">Reference proteome</keyword>
<dbReference type="RefSeq" id="WP_129603913.1">
    <property type="nucleotide sequence ID" value="NZ_PRLL01000001.1"/>
</dbReference>
<keyword evidence="1" id="KW-0472">Membrane</keyword>
<keyword evidence="1" id="KW-1133">Transmembrane helix</keyword>